<sequence length="116" mass="11755">MSAGRLEKRPPDGTVGRGAGRRMGGAGKVRREGAPYGVGAAPRPAPCVSLGHIIMALARRGWQGVCGAQHGAMRVVVRREGAPYGVGAAASPARCLRLEDGRGAGWPMDGSGNGAP</sequence>
<name>A0A8J3M925_9RHOB</name>
<comment type="caution">
    <text evidence="2">The sequence shown here is derived from an EMBL/GenBank/DDBJ whole genome shotgun (WGS) entry which is preliminary data.</text>
</comment>
<evidence type="ECO:0000313" key="3">
    <source>
        <dbReference type="Proteomes" id="UP000626220"/>
    </source>
</evidence>
<feature type="compositionally biased region" description="Gly residues" evidence="1">
    <location>
        <begin position="15"/>
        <end position="27"/>
    </location>
</feature>
<feature type="compositionally biased region" description="Basic and acidic residues" evidence="1">
    <location>
        <begin position="1"/>
        <end position="11"/>
    </location>
</feature>
<feature type="region of interest" description="Disordered" evidence="1">
    <location>
        <begin position="1"/>
        <end position="41"/>
    </location>
</feature>
<reference evidence="2" key="2">
    <citation type="submission" date="2020-09" db="EMBL/GenBank/DDBJ databases">
        <authorList>
            <person name="Sun Q."/>
            <person name="Kim S."/>
        </authorList>
    </citation>
    <scope>NUCLEOTIDE SEQUENCE</scope>
    <source>
        <strain evidence="2">KCTC 42650</strain>
    </source>
</reference>
<reference evidence="2" key="1">
    <citation type="journal article" date="2014" name="Int. J. Syst. Evol. Microbiol.">
        <title>Complete genome sequence of Corynebacterium casei LMG S-19264T (=DSM 44701T), isolated from a smear-ripened cheese.</title>
        <authorList>
            <consortium name="US DOE Joint Genome Institute (JGI-PGF)"/>
            <person name="Walter F."/>
            <person name="Albersmeier A."/>
            <person name="Kalinowski J."/>
            <person name="Ruckert C."/>
        </authorList>
    </citation>
    <scope>NUCLEOTIDE SEQUENCE</scope>
    <source>
        <strain evidence="2">KCTC 42650</strain>
    </source>
</reference>
<protein>
    <submittedName>
        <fullName evidence="2">Uncharacterized protein</fullName>
    </submittedName>
</protein>
<proteinExistence type="predicted"/>
<gene>
    <name evidence="2" type="ORF">GCM10017056_30380</name>
</gene>
<organism evidence="2 3">
    <name type="scientific">Seohaeicola zhoushanensis</name>
    <dbReference type="NCBI Taxonomy" id="1569283"/>
    <lineage>
        <taxon>Bacteria</taxon>
        <taxon>Pseudomonadati</taxon>
        <taxon>Pseudomonadota</taxon>
        <taxon>Alphaproteobacteria</taxon>
        <taxon>Rhodobacterales</taxon>
        <taxon>Roseobacteraceae</taxon>
        <taxon>Seohaeicola</taxon>
    </lineage>
</organism>
<evidence type="ECO:0000313" key="2">
    <source>
        <dbReference type="EMBL" id="GHF56864.1"/>
    </source>
</evidence>
<accession>A0A8J3M925</accession>
<dbReference type="Proteomes" id="UP000626220">
    <property type="component" value="Unassembled WGS sequence"/>
</dbReference>
<evidence type="ECO:0000256" key="1">
    <source>
        <dbReference type="SAM" id="MobiDB-lite"/>
    </source>
</evidence>
<dbReference type="AlphaFoldDB" id="A0A8J3M925"/>
<dbReference type="EMBL" id="BNCJ01000009">
    <property type="protein sequence ID" value="GHF56864.1"/>
    <property type="molecule type" value="Genomic_DNA"/>
</dbReference>
<keyword evidence="3" id="KW-1185">Reference proteome</keyword>